<gene>
    <name evidence="2" type="ORF">EHUX00137_LOCUS38902</name>
</gene>
<name>A0A7S3WXU2_EMIHU</name>
<proteinExistence type="inferred from homology"/>
<dbReference type="Gene3D" id="1.25.40.10">
    <property type="entry name" value="Tetratricopeptide repeat domain"/>
    <property type="match status" value="1"/>
</dbReference>
<dbReference type="InterPro" id="IPR011990">
    <property type="entry name" value="TPR-like_helical_dom_sf"/>
</dbReference>
<dbReference type="InterPro" id="IPR050767">
    <property type="entry name" value="Sel1_AlgK"/>
</dbReference>
<organism evidence="2">
    <name type="scientific">Emiliania huxleyi</name>
    <name type="common">Coccolithophore</name>
    <name type="synonym">Pontosphaera huxleyi</name>
    <dbReference type="NCBI Taxonomy" id="2903"/>
    <lineage>
        <taxon>Eukaryota</taxon>
        <taxon>Haptista</taxon>
        <taxon>Haptophyta</taxon>
        <taxon>Prymnesiophyceae</taxon>
        <taxon>Isochrysidales</taxon>
        <taxon>Noelaerhabdaceae</taxon>
        <taxon>Emiliania</taxon>
    </lineage>
</organism>
<comment type="similarity">
    <text evidence="1">Belongs to the sel-1 family.</text>
</comment>
<dbReference type="PANTHER" id="PTHR11102:SF160">
    <property type="entry name" value="ERAD-ASSOCIATED E3 UBIQUITIN-PROTEIN LIGASE COMPONENT HRD3"/>
    <property type="match status" value="1"/>
</dbReference>
<dbReference type="EMBL" id="HBIR01049818">
    <property type="protein sequence ID" value="CAE0585031.1"/>
    <property type="molecule type" value="Transcribed_RNA"/>
</dbReference>
<dbReference type="AlphaFoldDB" id="A0A7S3WXU2"/>
<accession>A0A7S3WXU2</accession>
<sequence>MGSELLDAKQVRSMLARMVKSGAITGDKATRWQERLKAEEEARDLRRRAEGGDAVAMSILGFAYDKGEGVPEDEAQSRYWYKRSAEHGNGRGQANHACKLWNQGKKLQAALLWMEAATRGDPYACIEVAALYDKGLVGHPAQDKELAKRWYLKALACEERGDGDGFDPDEEDAAKANAWLNANADVAAPWFDAPDRRSQDA</sequence>
<evidence type="ECO:0008006" key="3">
    <source>
        <dbReference type="Google" id="ProtNLM"/>
    </source>
</evidence>
<dbReference type="PANTHER" id="PTHR11102">
    <property type="entry name" value="SEL-1-LIKE PROTEIN"/>
    <property type="match status" value="1"/>
</dbReference>
<dbReference type="SUPFAM" id="SSF81901">
    <property type="entry name" value="HCP-like"/>
    <property type="match status" value="1"/>
</dbReference>
<dbReference type="InterPro" id="IPR006597">
    <property type="entry name" value="Sel1-like"/>
</dbReference>
<dbReference type="SMART" id="SM00671">
    <property type="entry name" value="SEL1"/>
    <property type="match status" value="2"/>
</dbReference>
<dbReference type="Pfam" id="PF08238">
    <property type="entry name" value="Sel1"/>
    <property type="match status" value="2"/>
</dbReference>
<protein>
    <recommendedName>
        <fullName evidence="3">Sel1 repeat family protein</fullName>
    </recommendedName>
</protein>
<reference evidence="2" key="1">
    <citation type="submission" date="2021-01" db="EMBL/GenBank/DDBJ databases">
        <authorList>
            <person name="Corre E."/>
            <person name="Pelletier E."/>
            <person name="Niang G."/>
            <person name="Scheremetjew M."/>
            <person name="Finn R."/>
            <person name="Kale V."/>
            <person name="Holt S."/>
            <person name="Cochrane G."/>
            <person name="Meng A."/>
            <person name="Brown T."/>
            <person name="Cohen L."/>
        </authorList>
    </citation>
    <scope>NUCLEOTIDE SEQUENCE</scope>
    <source>
        <strain evidence="2">379</strain>
    </source>
</reference>
<evidence type="ECO:0000313" key="2">
    <source>
        <dbReference type="EMBL" id="CAE0585031.1"/>
    </source>
</evidence>
<evidence type="ECO:0000256" key="1">
    <source>
        <dbReference type="ARBA" id="ARBA00038101"/>
    </source>
</evidence>